<evidence type="ECO:0000313" key="2">
    <source>
        <dbReference type="Proteomes" id="UP000430692"/>
    </source>
</evidence>
<keyword evidence="2" id="KW-1185">Reference proteome</keyword>
<sequence>MFETVLASMGMGAAKIDLRLDKDVVITGKEATGQIVVTGGSAEQKVEGLSVYFILQSTHARTNNSLIERVAMIDITHDLFTIQPNESITFPFSFTCPVSIPSSSVNTKYYFITNLEIKNAIDSHDRDYITVLPNERVAQFLNGFKQLGFKQDWDGLVTDEQGWSQLIQYHPTTYFYGVCNEIAVYFHYNAEQDTIDGVLQVGEQHTTNYSALIDMFHMDEKVRRFEITASELNTEEKAKTRLELLVKQLLKK</sequence>
<dbReference type="AlphaFoldDB" id="A0A6I4VRG5"/>
<name>A0A6I4VRG5_9BACL</name>
<accession>A0A6I4VRG5</accession>
<dbReference type="InterPro" id="IPR009776">
    <property type="entry name" value="Spore_0_M"/>
</dbReference>
<gene>
    <name evidence="1" type="ORF">GSM42_04570</name>
</gene>
<reference evidence="1 2" key="1">
    <citation type="submission" date="2019-12" db="EMBL/GenBank/DDBJ databases">
        <title>Whole-genome analyses of novel actinobacteria.</title>
        <authorList>
            <person name="Sahin N."/>
            <person name="Saygin H."/>
        </authorList>
    </citation>
    <scope>NUCLEOTIDE SEQUENCE [LARGE SCALE GENOMIC DNA]</scope>
    <source>
        <strain evidence="1 2">KC615</strain>
    </source>
</reference>
<dbReference type="Pfam" id="PF07070">
    <property type="entry name" value="Spo0M"/>
    <property type="match status" value="1"/>
</dbReference>
<dbReference type="RefSeq" id="WP_160800352.1">
    <property type="nucleotide sequence ID" value="NZ_WUUL01000002.1"/>
</dbReference>
<dbReference type="PANTHER" id="PTHR40053:SF1">
    <property type="entry name" value="SPORULATION-CONTROL PROTEIN SPO0M"/>
    <property type="match status" value="1"/>
</dbReference>
<dbReference type="Proteomes" id="UP000430692">
    <property type="component" value="Unassembled WGS sequence"/>
</dbReference>
<organism evidence="1 2">
    <name type="scientific">Shimazuella alba</name>
    <dbReference type="NCBI Taxonomy" id="2690964"/>
    <lineage>
        <taxon>Bacteria</taxon>
        <taxon>Bacillati</taxon>
        <taxon>Bacillota</taxon>
        <taxon>Bacilli</taxon>
        <taxon>Bacillales</taxon>
        <taxon>Thermoactinomycetaceae</taxon>
        <taxon>Shimazuella</taxon>
    </lineage>
</organism>
<dbReference type="PANTHER" id="PTHR40053">
    <property type="entry name" value="SPORULATION-CONTROL PROTEIN SPO0M"/>
    <property type="match status" value="1"/>
</dbReference>
<evidence type="ECO:0000313" key="1">
    <source>
        <dbReference type="EMBL" id="MXQ53018.1"/>
    </source>
</evidence>
<dbReference type="EMBL" id="WUUL01000002">
    <property type="protein sequence ID" value="MXQ53018.1"/>
    <property type="molecule type" value="Genomic_DNA"/>
</dbReference>
<comment type="caution">
    <text evidence="1">The sequence shown here is derived from an EMBL/GenBank/DDBJ whole genome shotgun (WGS) entry which is preliminary data.</text>
</comment>
<proteinExistence type="predicted"/>
<protein>
    <submittedName>
        <fullName evidence="1">Sporulation protein</fullName>
    </submittedName>
</protein>